<protein>
    <submittedName>
        <fullName evidence="5">Aldehyde-activating protein</fullName>
    </submittedName>
</protein>
<dbReference type="PANTHER" id="PTHR28620">
    <property type="entry name" value="CENTROMERE PROTEIN V"/>
    <property type="match status" value="1"/>
</dbReference>
<comment type="caution">
    <text evidence="5">The sequence shown here is derived from an EMBL/GenBank/DDBJ whole genome shotgun (WGS) entry which is preliminary data.</text>
</comment>
<dbReference type="EMBL" id="NWUF01000006">
    <property type="protein sequence ID" value="PCE42908.1"/>
    <property type="molecule type" value="Genomic_DNA"/>
</dbReference>
<dbReference type="Gene3D" id="2.170.150.70">
    <property type="match status" value="1"/>
</dbReference>
<dbReference type="AlphaFoldDB" id="A0A2A4FXH2"/>
<keyword evidence="6" id="KW-1185">Reference proteome</keyword>
<organism evidence="5 6">
    <name type="scientific">Rhizorhabdus dicambivorans</name>
    <dbReference type="NCBI Taxonomy" id="1850238"/>
    <lineage>
        <taxon>Bacteria</taxon>
        <taxon>Pseudomonadati</taxon>
        <taxon>Pseudomonadota</taxon>
        <taxon>Alphaproteobacteria</taxon>
        <taxon>Sphingomonadales</taxon>
        <taxon>Sphingomonadaceae</taxon>
        <taxon>Rhizorhabdus</taxon>
    </lineage>
</organism>
<dbReference type="KEGG" id="rdi:CMV14_04190"/>
<dbReference type="InterPro" id="IPR011057">
    <property type="entry name" value="Mss4-like_sf"/>
</dbReference>
<dbReference type="SUPFAM" id="SSF51316">
    <property type="entry name" value="Mss4-like"/>
    <property type="match status" value="1"/>
</dbReference>
<feature type="domain" description="CENP-V/GFA" evidence="4">
    <location>
        <begin position="3"/>
        <end position="116"/>
    </location>
</feature>
<evidence type="ECO:0000256" key="2">
    <source>
        <dbReference type="ARBA" id="ARBA00022723"/>
    </source>
</evidence>
<name>A0A2A4FXH2_9SPHN</name>
<dbReference type="InterPro" id="IPR052355">
    <property type="entry name" value="CENP-V-like"/>
</dbReference>
<keyword evidence="3" id="KW-0862">Zinc</keyword>
<dbReference type="GO" id="GO:0046872">
    <property type="term" value="F:metal ion binding"/>
    <property type="evidence" value="ECO:0007669"/>
    <property type="project" value="UniProtKB-KW"/>
</dbReference>
<keyword evidence="2" id="KW-0479">Metal-binding</keyword>
<proteinExistence type="inferred from homology"/>
<gene>
    <name evidence="5" type="ORF">COO09_08325</name>
</gene>
<evidence type="ECO:0000313" key="5">
    <source>
        <dbReference type="EMBL" id="PCE42908.1"/>
    </source>
</evidence>
<dbReference type="PROSITE" id="PS51891">
    <property type="entry name" value="CENP_V_GFA"/>
    <property type="match status" value="1"/>
</dbReference>
<dbReference type="Proteomes" id="UP000218934">
    <property type="component" value="Unassembled WGS sequence"/>
</dbReference>
<dbReference type="OrthoDB" id="9805575at2"/>
<dbReference type="GO" id="GO:0016846">
    <property type="term" value="F:carbon-sulfur lyase activity"/>
    <property type="evidence" value="ECO:0007669"/>
    <property type="project" value="InterPro"/>
</dbReference>
<accession>A0A2A4FXH2</accession>
<dbReference type="Pfam" id="PF04828">
    <property type="entry name" value="GFA"/>
    <property type="match status" value="1"/>
</dbReference>
<comment type="similarity">
    <text evidence="1">Belongs to the Gfa family.</text>
</comment>
<reference evidence="5 6" key="1">
    <citation type="submission" date="2017-09" db="EMBL/GenBank/DDBJ databases">
        <title>The Catabolism of 3,6-Dichlorosalicylic acid is Initiated by the Cytochrome P450 Monooxygenase DsmABC in Rhizorhabdus dicambivorans Ndbn-20.</title>
        <authorList>
            <person name="Na L."/>
        </authorList>
    </citation>
    <scope>NUCLEOTIDE SEQUENCE [LARGE SCALE GENOMIC DNA]</scope>
    <source>
        <strain evidence="5 6">Ndbn-20m</strain>
    </source>
</reference>
<evidence type="ECO:0000256" key="1">
    <source>
        <dbReference type="ARBA" id="ARBA00005495"/>
    </source>
</evidence>
<evidence type="ECO:0000313" key="6">
    <source>
        <dbReference type="Proteomes" id="UP000218934"/>
    </source>
</evidence>
<sequence length="116" mass="12869">MAFEGSCHCGKVAYAVDADLPAKAMQCNCSHCRRKGFLLAFFPIDRFTLQRGEDDLRSYHFYKHKIEHRFCTTCGTQSFAIGTAPDGSRMAAINLRCVPEADIAALEIQKVDGASF</sequence>
<dbReference type="PANTHER" id="PTHR28620:SF1">
    <property type="entry name" value="CENP-V_GFA DOMAIN-CONTAINING PROTEIN"/>
    <property type="match status" value="1"/>
</dbReference>
<dbReference type="InterPro" id="IPR006913">
    <property type="entry name" value="CENP-V/GFA"/>
</dbReference>
<evidence type="ECO:0000256" key="3">
    <source>
        <dbReference type="ARBA" id="ARBA00022833"/>
    </source>
</evidence>
<evidence type="ECO:0000259" key="4">
    <source>
        <dbReference type="PROSITE" id="PS51891"/>
    </source>
</evidence>